<sequence>KYLECTCIPLYVENPNVTHYIKAPLEEVSILRSIIRKLNSDTLLPIAFSEQMFFTCISAFSEQTGFLSLLVKSINSLVMKIRCIIYSQPSRIWKMKDIGQYLYMSESSIKRKLYEENTSFSQILLDVRMQHARRLMISELSINKLATRCGYSSTSYFISTFRQYFGITPMEMKKNMINIS</sequence>
<protein>
    <submittedName>
        <fullName evidence="5">Helix-turn-helix domain-containing protein</fullName>
    </submittedName>
</protein>
<dbReference type="InterPro" id="IPR018060">
    <property type="entry name" value="HTH_AraC"/>
</dbReference>
<evidence type="ECO:0000313" key="6">
    <source>
        <dbReference type="Proteomes" id="UP000531916"/>
    </source>
</evidence>
<reference evidence="5 6" key="1">
    <citation type="submission" date="2019-04" db="EMBL/GenBank/DDBJ databases">
        <authorList>
            <consortium name="NARMS: The National Antimicrobial Resistance Monitoring System"/>
        </authorList>
    </citation>
    <scope>NUCLEOTIDE SEQUENCE [LARGE SCALE GENOMIC DNA]</scope>
    <source>
        <strain evidence="5 6">FSIS11919500</strain>
    </source>
</reference>
<dbReference type="Gene3D" id="1.10.10.60">
    <property type="entry name" value="Homeodomain-like"/>
    <property type="match status" value="1"/>
</dbReference>
<feature type="domain" description="HTH araC/xylS-type" evidence="4">
    <location>
        <begin position="79"/>
        <end position="175"/>
    </location>
</feature>
<keyword evidence="2" id="KW-0238">DNA-binding</keyword>
<dbReference type="PROSITE" id="PS01124">
    <property type="entry name" value="HTH_ARAC_FAMILY_2"/>
    <property type="match status" value="1"/>
</dbReference>
<dbReference type="PANTHER" id="PTHR47894:SF4">
    <property type="entry name" value="HTH-TYPE TRANSCRIPTIONAL REGULATOR GADX"/>
    <property type="match status" value="1"/>
</dbReference>
<keyword evidence="1" id="KW-0805">Transcription regulation</keyword>
<evidence type="ECO:0000259" key="4">
    <source>
        <dbReference type="PROSITE" id="PS01124"/>
    </source>
</evidence>
<organism evidence="5 6">
    <name type="scientific">Escherichia coli</name>
    <dbReference type="NCBI Taxonomy" id="562"/>
    <lineage>
        <taxon>Bacteria</taxon>
        <taxon>Pseudomonadati</taxon>
        <taxon>Pseudomonadota</taxon>
        <taxon>Gammaproteobacteria</taxon>
        <taxon>Enterobacterales</taxon>
        <taxon>Enterobacteriaceae</taxon>
        <taxon>Escherichia</taxon>
    </lineage>
</organism>
<dbReference type="Proteomes" id="UP000531916">
    <property type="component" value="Unassembled WGS sequence"/>
</dbReference>
<keyword evidence="3" id="KW-0804">Transcription</keyword>
<dbReference type="InterPro" id="IPR009057">
    <property type="entry name" value="Homeodomain-like_sf"/>
</dbReference>
<dbReference type="PANTHER" id="PTHR47894">
    <property type="entry name" value="HTH-TYPE TRANSCRIPTIONAL REGULATOR GADX"/>
    <property type="match status" value="1"/>
</dbReference>
<dbReference type="PROSITE" id="PS00041">
    <property type="entry name" value="HTH_ARAC_FAMILY_1"/>
    <property type="match status" value="1"/>
</dbReference>
<dbReference type="InterPro" id="IPR020449">
    <property type="entry name" value="Tscrpt_reg_AraC-type_HTH"/>
</dbReference>
<evidence type="ECO:0000256" key="2">
    <source>
        <dbReference type="ARBA" id="ARBA00023125"/>
    </source>
</evidence>
<comment type="caution">
    <text evidence="5">The sequence shown here is derived from an EMBL/GenBank/DDBJ whole genome shotgun (WGS) entry which is preliminary data.</text>
</comment>
<gene>
    <name evidence="5" type="ORF">E5H86_27210</name>
</gene>
<evidence type="ECO:0000256" key="1">
    <source>
        <dbReference type="ARBA" id="ARBA00023015"/>
    </source>
</evidence>
<dbReference type="GO" id="GO:0003700">
    <property type="term" value="F:DNA-binding transcription factor activity"/>
    <property type="evidence" value="ECO:0007669"/>
    <property type="project" value="InterPro"/>
</dbReference>
<proteinExistence type="predicted"/>
<dbReference type="GO" id="GO:0000976">
    <property type="term" value="F:transcription cis-regulatory region binding"/>
    <property type="evidence" value="ECO:0007669"/>
    <property type="project" value="TreeGrafter"/>
</dbReference>
<dbReference type="SMART" id="SM00342">
    <property type="entry name" value="HTH_ARAC"/>
    <property type="match status" value="1"/>
</dbReference>
<accession>A0A8S7I6M0</accession>
<dbReference type="SUPFAM" id="SSF46689">
    <property type="entry name" value="Homeodomain-like"/>
    <property type="match status" value="1"/>
</dbReference>
<evidence type="ECO:0000313" key="5">
    <source>
        <dbReference type="EMBL" id="EFC2249386.1"/>
    </source>
</evidence>
<name>A0A8S7I6M0_ECOLX</name>
<dbReference type="AlphaFoldDB" id="A0A8S7I6M0"/>
<evidence type="ECO:0000256" key="3">
    <source>
        <dbReference type="ARBA" id="ARBA00023163"/>
    </source>
</evidence>
<dbReference type="EMBL" id="AASEPP010000092">
    <property type="protein sequence ID" value="EFC2249386.1"/>
    <property type="molecule type" value="Genomic_DNA"/>
</dbReference>
<feature type="non-terminal residue" evidence="5">
    <location>
        <position position="1"/>
    </location>
</feature>
<dbReference type="PRINTS" id="PR00032">
    <property type="entry name" value="HTHARAC"/>
</dbReference>
<dbReference type="InterPro" id="IPR018062">
    <property type="entry name" value="HTH_AraC-typ_CS"/>
</dbReference>
<dbReference type="GO" id="GO:0005829">
    <property type="term" value="C:cytosol"/>
    <property type="evidence" value="ECO:0007669"/>
    <property type="project" value="TreeGrafter"/>
</dbReference>
<dbReference type="Pfam" id="PF12833">
    <property type="entry name" value="HTH_18"/>
    <property type="match status" value="1"/>
</dbReference>